<evidence type="ECO:0000313" key="1">
    <source>
        <dbReference type="EMBL" id="KAF6474715.1"/>
    </source>
</evidence>
<comment type="caution">
    <text evidence="1">The sequence shown here is derived from an EMBL/GenBank/DDBJ whole genome shotgun (WGS) entry which is preliminary data.</text>
</comment>
<organism evidence="1 2">
    <name type="scientific">Rousettus aegyptiacus</name>
    <name type="common">Egyptian fruit bat</name>
    <name type="synonym">Pteropus aegyptiacus</name>
    <dbReference type="NCBI Taxonomy" id="9407"/>
    <lineage>
        <taxon>Eukaryota</taxon>
        <taxon>Metazoa</taxon>
        <taxon>Chordata</taxon>
        <taxon>Craniata</taxon>
        <taxon>Vertebrata</taxon>
        <taxon>Euteleostomi</taxon>
        <taxon>Mammalia</taxon>
        <taxon>Eutheria</taxon>
        <taxon>Laurasiatheria</taxon>
        <taxon>Chiroptera</taxon>
        <taxon>Yinpterochiroptera</taxon>
        <taxon>Pteropodoidea</taxon>
        <taxon>Pteropodidae</taxon>
        <taxon>Rousettinae</taxon>
        <taxon>Rousettus</taxon>
    </lineage>
</organism>
<proteinExistence type="predicted"/>
<sequence length="150" mass="16964">MNGYFSLLPFFSFLEKALLRYIYCIIHPFEACCSVGLLISSQIWAIIFTVSFRTFSSPPKEGPLAVTPNPSPPTPALLSVSGLPCSRFSREWNSYSMWSYVSGLFHLACFHSLSVLQYISVLHSFFLWLNNIPSRGQTTFCLSIHLLINI</sequence>
<gene>
    <name evidence="1" type="ORF">HJG63_010885</name>
</gene>
<reference evidence="1 2" key="1">
    <citation type="journal article" date="2020" name="Nature">
        <title>Six reference-quality genomes reveal evolution of bat adaptations.</title>
        <authorList>
            <person name="Jebb D."/>
            <person name="Huang Z."/>
            <person name="Pippel M."/>
            <person name="Hughes G.M."/>
            <person name="Lavrichenko K."/>
            <person name="Devanna P."/>
            <person name="Winkler S."/>
            <person name="Jermiin L.S."/>
            <person name="Skirmuntt E.C."/>
            <person name="Katzourakis A."/>
            <person name="Burkitt-Gray L."/>
            <person name="Ray D.A."/>
            <person name="Sullivan K.A.M."/>
            <person name="Roscito J.G."/>
            <person name="Kirilenko B.M."/>
            <person name="Davalos L.M."/>
            <person name="Corthals A.P."/>
            <person name="Power M.L."/>
            <person name="Jones G."/>
            <person name="Ransome R.D."/>
            <person name="Dechmann D.K.N."/>
            <person name="Locatelli A.G."/>
            <person name="Puechmaille S.J."/>
            <person name="Fedrigo O."/>
            <person name="Jarvis E.D."/>
            <person name="Hiller M."/>
            <person name="Vernes S.C."/>
            <person name="Myers E.W."/>
            <person name="Teeling E.C."/>
        </authorList>
    </citation>
    <scope>NUCLEOTIDE SEQUENCE [LARGE SCALE GENOMIC DNA]</scope>
    <source>
        <strain evidence="1">MRouAeg1</strain>
        <tissue evidence="1">Muscle</tissue>
    </source>
</reference>
<keyword evidence="2" id="KW-1185">Reference proteome</keyword>
<name>A0A7J8HS38_ROUAE</name>
<evidence type="ECO:0000313" key="2">
    <source>
        <dbReference type="Proteomes" id="UP000593571"/>
    </source>
</evidence>
<protein>
    <submittedName>
        <fullName evidence="1">Uncharacterized protein</fullName>
    </submittedName>
</protein>
<dbReference type="AlphaFoldDB" id="A0A7J8HS38"/>
<accession>A0A7J8HS38</accession>
<dbReference type="EMBL" id="JACASE010000004">
    <property type="protein sequence ID" value="KAF6474715.1"/>
    <property type="molecule type" value="Genomic_DNA"/>
</dbReference>
<dbReference type="Proteomes" id="UP000593571">
    <property type="component" value="Unassembled WGS sequence"/>
</dbReference>